<gene>
    <name evidence="11" type="primary">LOC101492991</name>
</gene>
<evidence type="ECO:0000256" key="3">
    <source>
        <dbReference type="ARBA" id="ARBA00022771"/>
    </source>
</evidence>
<reference evidence="11" key="2">
    <citation type="submission" date="2025-08" db="UniProtKB">
        <authorList>
            <consortium name="RefSeq"/>
        </authorList>
    </citation>
    <scope>IDENTIFICATION</scope>
    <source>
        <tissue evidence="11">Etiolated seedlings</tissue>
    </source>
</reference>
<dbReference type="Pfam" id="PF14768">
    <property type="entry name" value="RPA_interact_C"/>
    <property type="match status" value="1"/>
</dbReference>
<feature type="domain" description="RPA-interacting protein N-terminal" evidence="7">
    <location>
        <begin position="41"/>
        <end position="69"/>
    </location>
</feature>
<evidence type="ECO:0000256" key="1">
    <source>
        <dbReference type="ARBA" id="ARBA00004123"/>
    </source>
</evidence>
<sequence length="274" mass="32352">MEEGTSSSSSSRVKETEIEKEKNHTHTRPSLKSDNRFNNYQFWKENLRDNCFKRVRQDRTRLLWKFRLSSPSLNHHQDLLDTAFRDIVSDEFHKIIKNDDDDLLWDDQVPHTTYQGDCQEILLEMQRIFYEDLKFQPPIQQESAIDTWEDEVDDYLARAVYDHMHLNADKTCTEQIWCPLCKQGELKEHHNLIYCTHCKLQLTKANEAPARGILLDYLSLAYGMKIAKSYNDYFSHITSQCGLPLPPFTLRTGYLEHGKILLWTFCETGWPKSI</sequence>
<feature type="domain" description="RPA-interacting protein C-terminal" evidence="9">
    <location>
        <begin position="177"/>
        <end position="206"/>
    </location>
</feature>
<feature type="compositionally biased region" description="Low complexity" evidence="6">
    <location>
        <begin position="1"/>
        <end position="11"/>
    </location>
</feature>
<keyword evidence="5" id="KW-0539">Nucleus</keyword>
<evidence type="ECO:0000259" key="9">
    <source>
        <dbReference type="Pfam" id="PF14768"/>
    </source>
</evidence>
<protein>
    <submittedName>
        <fullName evidence="11">Uncharacterized protein LOC101492991 isoform X1</fullName>
    </submittedName>
</protein>
<dbReference type="GO" id="GO:0006606">
    <property type="term" value="P:protein import into nucleus"/>
    <property type="evidence" value="ECO:0007669"/>
    <property type="project" value="TreeGrafter"/>
</dbReference>
<name>A0A3Q7X9G6_CICAR</name>
<dbReference type="RefSeq" id="XP_027190264.1">
    <property type="nucleotide sequence ID" value="XM_027334463.1"/>
</dbReference>
<evidence type="ECO:0000313" key="11">
    <source>
        <dbReference type="RefSeq" id="XP_027190264.1"/>
    </source>
</evidence>
<dbReference type="STRING" id="3827.A0A3Q7X9G6"/>
<dbReference type="Pfam" id="PF14766">
    <property type="entry name" value="RPA_interact_N"/>
    <property type="match status" value="1"/>
</dbReference>
<evidence type="ECO:0000313" key="10">
    <source>
        <dbReference type="Proteomes" id="UP000087171"/>
    </source>
</evidence>
<dbReference type="InterPro" id="IPR028159">
    <property type="entry name" value="RPA_interact_C_dom"/>
</dbReference>
<dbReference type="Proteomes" id="UP000087171">
    <property type="component" value="Chromosome Ca5"/>
</dbReference>
<dbReference type="InterPro" id="IPR028158">
    <property type="entry name" value="RPA_interact_N_dom"/>
</dbReference>
<feature type="region of interest" description="Disordered" evidence="6">
    <location>
        <begin position="1"/>
        <end position="33"/>
    </location>
</feature>
<dbReference type="InterPro" id="IPR028156">
    <property type="entry name" value="RIP"/>
</dbReference>
<evidence type="ECO:0000259" key="7">
    <source>
        <dbReference type="Pfam" id="PF14766"/>
    </source>
</evidence>
<organism evidence="10 11">
    <name type="scientific">Cicer arietinum</name>
    <name type="common">Chickpea</name>
    <name type="synonym">Garbanzo</name>
    <dbReference type="NCBI Taxonomy" id="3827"/>
    <lineage>
        <taxon>Eukaryota</taxon>
        <taxon>Viridiplantae</taxon>
        <taxon>Streptophyta</taxon>
        <taxon>Embryophyta</taxon>
        <taxon>Tracheophyta</taxon>
        <taxon>Spermatophyta</taxon>
        <taxon>Magnoliopsida</taxon>
        <taxon>eudicotyledons</taxon>
        <taxon>Gunneridae</taxon>
        <taxon>Pentapetalae</taxon>
        <taxon>rosids</taxon>
        <taxon>fabids</taxon>
        <taxon>Fabales</taxon>
        <taxon>Fabaceae</taxon>
        <taxon>Papilionoideae</taxon>
        <taxon>50 kb inversion clade</taxon>
        <taxon>NPAAA clade</taxon>
        <taxon>Hologalegina</taxon>
        <taxon>IRL clade</taxon>
        <taxon>Cicereae</taxon>
        <taxon>Cicer</taxon>
    </lineage>
</organism>
<dbReference type="PANTHER" id="PTHR31742:SF1">
    <property type="entry name" value="RPA-INTERACTING PROTEIN"/>
    <property type="match status" value="1"/>
</dbReference>
<evidence type="ECO:0000256" key="6">
    <source>
        <dbReference type="SAM" id="MobiDB-lite"/>
    </source>
</evidence>
<keyword evidence="4" id="KW-0862">Zinc</keyword>
<evidence type="ECO:0000259" key="8">
    <source>
        <dbReference type="Pfam" id="PF14767"/>
    </source>
</evidence>
<accession>A0A3Q7X9G6</accession>
<dbReference type="GO" id="GO:0005634">
    <property type="term" value="C:nucleus"/>
    <property type="evidence" value="ECO:0007669"/>
    <property type="project" value="UniProtKB-SubCell"/>
</dbReference>
<keyword evidence="10" id="KW-1185">Reference proteome</keyword>
<proteinExistence type="predicted"/>
<feature type="compositionally biased region" description="Basic and acidic residues" evidence="6">
    <location>
        <begin position="12"/>
        <end position="24"/>
    </location>
</feature>
<reference evidence="10" key="1">
    <citation type="journal article" date="2013" name="Nat. Biotechnol.">
        <title>Draft genome sequence of chickpea (Cicer arietinum) provides a resource for trait improvement.</title>
        <authorList>
            <person name="Varshney R.K."/>
            <person name="Song C."/>
            <person name="Saxena R.K."/>
            <person name="Azam S."/>
            <person name="Yu S."/>
            <person name="Sharpe A.G."/>
            <person name="Cannon S."/>
            <person name="Baek J."/>
            <person name="Rosen B.D."/>
            <person name="Tar'an B."/>
            <person name="Millan T."/>
            <person name="Zhang X."/>
            <person name="Ramsay L.D."/>
            <person name="Iwata A."/>
            <person name="Wang Y."/>
            <person name="Nelson W."/>
            <person name="Farmer A.D."/>
            <person name="Gaur P.M."/>
            <person name="Soderlund C."/>
            <person name="Penmetsa R.V."/>
            <person name="Xu C."/>
            <person name="Bharti A.K."/>
            <person name="He W."/>
            <person name="Winter P."/>
            <person name="Zhao S."/>
            <person name="Hane J.K."/>
            <person name="Carrasquilla-Garcia N."/>
            <person name="Condie J.A."/>
            <person name="Upadhyaya H.D."/>
            <person name="Luo M.C."/>
            <person name="Thudi M."/>
            <person name="Gowda C.L."/>
            <person name="Singh N.P."/>
            <person name="Lichtenzveig J."/>
            <person name="Gali K.K."/>
            <person name="Rubio J."/>
            <person name="Nadarajan N."/>
            <person name="Dolezel J."/>
            <person name="Bansal K.C."/>
            <person name="Xu X."/>
            <person name="Edwards D."/>
            <person name="Zhang G."/>
            <person name="Kahl G."/>
            <person name="Gil J."/>
            <person name="Singh K.B."/>
            <person name="Datta S.K."/>
            <person name="Jackson S.A."/>
            <person name="Wang J."/>
            <person name="Cook D.R."/>
        </authorList>
    </citation>
    <scope>NUCLEOTIDE SEQUENCE [LARGE SCALE GENOMIC DNA]</scope>
    <source>
        <strain evidence="10">cv. CDC Frontier</strain>
    </source>
</reference>
<dbReference type="OrthoDB" id="435311at2759"/>
<dbReference type="AlphaFoldDB" id="A0A3Q7X9G6"/>
<evidence type="ECO:0000256" key="4">
    <source>
        <dbReference type="ARBA" id="ARBA00022833"/>
    </source>
</evidence>
<keyword evidence="2" id="KW-0479">Metal-binding</keyword>
<dbReference type="GeneID" id="101492991"/>
<dbReference type="InterPro" id="IPR028155">
    <property type="entry name" value="RPA_interact_central"/>
</dbReference>
<dbReference type="PANTHER" id="PTHR31742">
    <property type="entry name" value="RPA-INTERACTING PROTEIN RPAIN"/>
    <property type="match status" value="1"/>
</dbReference>
<evidence type="ECO:0000256" key="5">
    <source>
        <dbReference type="ARBA" id="ARBA00023242"/>
    </source>
</evidence>
<dbReference type="Pfam" id="PF14767">
    <property type="entry name" value="RPA_interact_M"/>
    <property type="match status" value="1"/>
</dbReference>
<dbReference type="GO" id="GO:0008270">
    <property type="term" value="F:zinc ion binding"/>
    <property type="evidence" value="ECO:0007669"/>
    <property type="project" value="UniProtKB-KW"/>
</dbReference>
<feature type="domain" description="RPA-interacting protein central" evidence="8">
    <location>
        <begin position="83"/>
        <end position="160"/>
    </location>
</feature>
<comment type="subcellular location">
    <subcellularLocation>
        <location evidence="1">Nucleus</location>
    </subcellularLocation>
</comment>
<evidence type="ECO:0000256" key="2">
    <source>
        <dbReference type="ARBA" id="ARBA00022723"/>
    </source>
</evidence>
<keyword evidence="3" id="KW-0863">Zinc-finger</keyword>